<dbReference type="AlphaFoldDB" id="A0A8H5HTT7"/>
<dbReference type="Proteomes" id="UP000518752">
    <property type="component" value="Unassembled WGS sequence"/>
</dbReference>
<organism evidence="1 2">
    <name type="scientific">Collybiopsis confluens</name>
    <dbReference type="NCBI Taxonomy" id="2823264"/>
    <lineage>
        <taxon>Eukaryota</taxon>
        <taxon>Fungi</taxon>
        <taxon>Dikarya</taxon>
        <taxon>Basidiomycota</taxon>
        <taxon>Agaricomycotina</taxon>
        <taxon>Agaricomycetes</taxon>
        <taxon>Agaricomycetidae</taxon>
        <taxon>Agaricales</taxon>
        <taxon>Marasmiineae</taxon>
        <taxon>Omphalotaceae</taxon>
        <taxon>Collybiopsis</taxon>
    </lineage>
</organism>
<dbReference type="EMBL" id="JAACJN010000022">
    <property type="protein sequence ID" value="KAF5389472.1"/>
    <property type="molecule type" value="Genomic_DNA"/>
</dbReference>
<keyword evidence="2" id="KW-1185">Reference proteome</keyword>
<sequence length="170" mass="19063">MQQSIGAGHISSFTISPYSAIMLVRTGLVARQRMTAPLITQRNASHHAEQEDPDVYTKEGFTSPAWRRFFLVSILAGAAYKFAPEPSEDAFITRWLAMYTTSSERWLDLNASHTVLSQDSADAVRLFTTAARPPVHRMRFPQMMDNASPFNVPVGLSADTRDFVTKNEHE</sequence>
<gene>
    <name evidence="1" type="ORF">D9757_004297</name>
</gene>
<protein>
    <submittedName>
        <fullName evidence="1">Uncharacterized protein</fullName>
    </submittedName>
</protein>
<dbReference type="PANTHER" id="PTHR42100:SF1">
    <property type="entry name" value="OXIDOREDUCTASE 178 KDA SUBUNIT, PUTATIVE (AFU_ORTHOLOGUE AFUA_8G04320)-RELATED"/>
    <property type="match status" value="1"/>
</dbReference>
<reference evidence="1 2" key="1">
    <citation type="journal article" date="2020" name="ISME J.">
        <title>Uncovering the hidden diversity of litter-decomposition mechanisms in mushroom-forming fungi.</title>
        <authorList>
            <person name="Floudas D."/>
            <person name="Bentzer J."/>
            <person name="Ahren D."/>
            <person name="Johansson T."/>
            <person name="Persson P."/>
            <person name="Tunlid A."/>
        </authorList>
    </citation>
    <scope>NUCLEOTIDE SEQUENCE [LARGE SCALE GENOMIC DNA]</scope>
    <source>
        <strain evidence="1 2">CBS 406.79</strain>
    </source>
</reference>
<evidence type="ECO:0000313" key="1">
    <source>
        <dbReference type="EMBL" id="KAF5389472.1"/>
    </source>
</evidence>
<dbReference type="GO" id="GO:0005739">
    <property type="term" value="C:mitochondrion"/>
    <property type="evidence" value="ECO:0007669"/>
    <property type="project" value="InterPro"/>
</dbReference>
<accession>A0A8H5HTT7</accession>
<name>A0A8H5HTT7_9AGAR</name>
<dbReference type="PANTHER" id="PTHR42100">
    <property type="entry name" value="OXIDOREDUCTASE 178 KDA SUBUNIT, PUTATIVE (AFU_ORTHOLOGUE AFUA_8G04320)-RELATED"/>
    <property type="match status" value="1"/>
</dbReference>
<comment type="caution">
    <text evidence="1">The sequence shown here is derived from an EMBL/GenBank/DDBJ whole genome shotgun (WGS) entry which is preliminary data.</text>
</comment>
<dbReference type="OrthoDB" id="2120038at2759"/>
<dbReference type="InterPro" id="IPR034444">
    <property type="entry name" value="Nuo17.8"/>
</dbReference>
<evidence type="ECO:0000313" key="2">
    <source>
        <dbReference type="Proteomes" id="UP000518752"/>
    </source>
</evidence>
<proteinExistence type="predicted"/>